<reference evidence="1" key="1">
    <citation type="submission" date="2021-02" db="EMBL/GenBank/DDBJ databases">
        <authorList>
            <person name="Nowell W R."/>
        </authorList>
    </citation>
    <scope>NUCLEOTIDE SEQUENCE</scope>
</reference>
<dbReference type="AlphaFoldDB" id="A0A8S3JKF4"/>
<dbReference type="EMBL" id="CAJOBJ010361935">
    <property type="protein sequence ID" value="CAF5218655.1"/>
    <property type="molecule type" value="Genomic_DNA"/>
</dbReference>
<gene>
    <name evidence="1" type="ORF">GIL414_LOCUS83069</name>
</gene>
<name>A0A8S3JKF4_9BILA</name>
<protein>
    <submittedName>
        <fullName evidence="1">Uncharacterized protein</fullName>
    </submittedName>
</protein>
<dbReference type="PROSITE" id="PS00018">
    <property type="entry name" value="EF_HAND_1"/>
    <property type="match status" value="1"/>
</dbReference>
<comment type="caution">
    <text evidence="1">The sequence shown here is derived from an EMBL/GenBank/DDBJ whole genome shotgun (WGS) entry which is preliminary data.</text>
</comment>
<accession>A0A8S3JKF4</accession>
<feature type="non-terminal residue" evidence="1">
    <location>
        <position position="1"/>
    </location>
</feature>
<evidence type="ECO:0000313" key="2">
    <source>
        <dbReference type="Proteomes" id="UP000681720"/>
    </source>
</evidence>
<sequence>DDDDDDELSNNDYDDYLNKLAEWEPENFQVVTESDDDNVDDGDDGVEESNIFQSISTNNHDQDNEISEMDCSIGMTIMNKRKLIRMSL</sequence>
<dbReference type="InterPro" id="IPR018247">
    <property type="entry name" value="EF_Hand_1_Ca_BS"/>
</dbReference>
<proteinExistence type="predicted"/>
<organism evidence="1 2">
    <name type="scientific">Rotaria magnacalcarata</name>
    <dbReference type="NCBI Taxonomy" id="392030"/>
    <lineage>
        <taxon>Eukaryota</taxon>
        <taxon>Metazoa</taxon>
        <taxon>Spiralia</taxon>
        <taxon>Gnathifera</taxon>
        <taxon>Rotifera</taxon>
        <taxon>Eurotatoria</taxon>
        <taxon>Bdelloidea</taxon>
        <taxon>Philodinida</taxon>
        <taxon>Philodinidae</taxon>
        <taxon>Rotaria</taxon>
    </lineage>
</organism>
<dbReference type="Proteomes" id="UP000681720">
    <property type="component" value="Unassembled WGS sequence"/>
</dbReference>
<evidence type="ECO:0000313" key="1">
    <source>
        <dbReference type="EMBL" id="CAF5218655.1"/>
    </source>
</evidence>